<sequence length="280" mass="30780">MQIDIAKLQGWIGREQKDSEVLSTMLVRQFNATFDRTSGTEKEHEAPLLIHLCLAQPTAPMSELGRDGHPALGDFLPPVPLPRRMWAGGSFTFHSGIRIGEEVTRHSTIVDVQLKEGRSGALCFVTVQHEVSANGRAVLSERQDIVYRDIPAASQGKPKAEPKPAAVGEHSRVVEPHPTLLFRYSALTFNGHRIHYDKPFCIDVEGYPGLVVHGPMQATMLCQFAADLRGQAPKTFAFRSLSPIYDNANFTVNAAEEGDALKLWTARTGGPVAMEATAQW</sequence>
<dbReference type="PANTHER" id="PTHR28152:SF1">
    <property type="entry name" value="HYDROXYACYL-THIOESTER DEHYDRATASE TYPE 2, MITOCHONDRIAL"/>
    <property type="match status" value="1"/>
</dbReference>
<dbReference type="GO" id="GO:0019171">
    <property type="term" value="F:(3R)-hydroxyacyl-[acyl-carrier-protein] dehydratase activity"/>
    <property type="evidence" value="ECO:0007669"/>
    <property type="project" value="TreeGrafter"/>
</dbReference>
<evidence type="ECO:0000313" key="2">
    <source>
        <dbReference type="EMBL" id="CUH84161.1"/>
    </source>
</evidence>
<feature type="domain" description="FAS1-like dehydratase" evidence="1">
    <location>
        <begin position="16"/>
        <end position="139"/>
    </location>
</feature>
<dbReference type="STRING" id="340021.TM5383_01366"/>
<dbReference type="PANTHER" id="PTHR28152">
    <property type="entry name" value="HYDROXYACYL-THIOESTER DEHYDRATASE TYPE 2, MITOCHONDRIAL"/>
    <property type="match status" value="1"/>
</dbReference>
<dbReference type="Proteomes" id="UP000051681">
    <property type="component" value="Unassembled WGS sequence"/>
</dbReference>
<proteinExistence type="predicted"/>
<dbReference type="AlphaFoldDB" id="A0A0P1GPC1"/>
<evidence type="ECO:0000259" key="1">
    <source>
        <dbReference type="Pfam" id="PF13452"/>
    </source>
</evidence>
<evidence type="ECO:0000313" key="3">
    <source>
        <dbReference type="Proteomes" id="UP000051681"/>
    </source>
</evidence>
<keyword evidence="3" id="KW-1185">Reference proteome</keyword>
<dbReference type="InterPro" id="IPR052741">
    <property type="entry name" value="Mitochondrial_HTD2"/>
</dbReference>
<organism evidence="2 3">
    <name type="scientific">Thalassovita mediterranea</name>
    <dbReference type="NCBI Taxonomy" id="340021"/>
    <lineage>
        <taxon>Bacteria</taxon>
        <taxon>Pseudomonadati</taxon>
        <taxon>Pseudomonadota</taxon>
        <taxon>Alphaproteobacteria</taxon>
        <taxon>Rhodobacterales</taxon>
        <taxon>Roseobacteraceae</taxon>
        <taxon>Thalassovita</taxon>
    </lineage>
</organism>
<dbReference type="InterPro" id="IPR029069">
    <property type="entry name" value="HotDog_dom_sf"/>
</dbReference>
<dbReference type="InterPro" id="IPR039569">
    <property type="entry name" value="FAS1-like_DH_region"/>
</dbReference>
<dbReference type="Pfam" id="PF13452">
    <property type="entry name" value="FAS1_DH_region"/>
    <property type="match status" value="1"/>
</dbReference>
<dbReference type="OrthoDB" id="7183822at2"/>
<dbReference type="Gene3D" id="3.10.129.10">
    <property type="entry name" value="Hotdog Thioesterase"/>
    <property type="match status" value="1"/>
</dbReference>
<dbReference type="SUPFAM" id="SSF54637">
    <property type="entry name" value="Thioesterase/thiol ester dehydrase-isomerase"/>
    <property type="match status" value="2"/>
</dbReference>
<dbReference type="RefSeq" id="WP_058318241.1">
    <property type="nucleotide sequence ID" value="NZ_CYSF01000006.1"/>
</dbReference>
<gene>
    <name evidence="2" type="ORF">TM5383_01366</name>
</gene>
<name>A0A0P1GPC1_9RHOB</name>
<accession>A0A0P1GPC1</accession>
<dbReference type="EMBL" id="CYSF01000006">
    <property type="protein sequence ID" value="CUH84161.1"/>
    <property type="molecule type" value="Genomic_DNA"/>
</dbReference>
<protein>
    <recommendedName>
        <fullName evidence="1">FAS1-like dehydratase domain-containing protein</fullName>
    </recommendedName>
</protein>
<reference evidence="2 3" key="1">
    <citation type="submission" date="2015-09" db="EMBL/GenBank/DDBJ databases">
        <authorList>
            <consortium name="Swine Surveillance"/>
        </authorList>
    </citation>
    <scope>NUCLEOTIDE SEQUENCE [LARGE SCALE GENOMIC DNA]</scope>
    <source>
        <strain evidence="2 3">CECT 8383</strain>
    </source>
</reference>